<dbReference type="Pfam" id="PF13469">
    <property type="entry name" value="Sulfotransfer_3"/>
    <property type="match status" value="1"/>
</dbReference>
<dbReference type="GO" id="GO:0016740">
    <property type="term" value="F:transferase activity"/>
    <property type="evidence" value="ECO:0007669"/>
    <property type="project" value="UniProtKB-KW"/>
</dbReference>
<reference evidence="3" key="1">
    <citation type="submission" date="2016-10" db="EMBL/GenBank/DDBJ databases">
        <authorList>
            <person name="Varghese N."/>
            <person name="Submissions S."/>
        </authorList>
    </citation>
    <scope>NUCLEOTIDE SEQUENCE [LARGE SCALE GENOMIC DNA]</scope>
    <source>
        <strain evidence="3">DSM 26894</strain>
    </source>
</reference>
<dbReference type="SUPFAM" id="SSF52540">
    <property type="entry name" value="P-loop containing nucleoside triphosphate hydrolases"/>
    <property type="match status" value="1"/>
</dbReference>
<evidence type="ECO:0000313" key="3">
    <source>
        <dbReference type="Proteomes" id="UP000199392"/>
    </source>
</evidence>
<keyword evidence="2" id="KW-0808">Transferase</keyword>
<organism evidence="2 3">
    <name type="scientific">Alloyangia pacifica</name>
    <dbReference type="NCBI Taxonomy" id="311180"/>
    <lineage>
        <taxon>Bacteria</taxon>
        <taxon>Pseudomonadati</taxon>
        <taxon>Pseudomonadota</taxon>
        <taxon>Alphaproteobacteria</taxon>
        <taxon>Rhodobacterales</taxon>
        <taxon>Roseobacteraceae</taxon>
        <taxon>Alloyangia</taxon>
    </lineage>
</organism>
<evidence type="ECO:0000313" key="2">
    <source>
        <dbReference type="EMBL" id="SFS83985.1"/>
    </source>
</evidence>
<accession>A0A1I6T415</accession>
<dbReference type="AlphaFoldDB" id="A0A1I6T415"/>
<dbReference type="OrthoDB" id="8557083at2"/>
<name>A0A1I6T415_9RHOB</name>
<gene>
    <name evidence="2" type="ORF">SAMN04488050_105288</name>
</gene>
<sequence length="257" mass="28498">MREHLKSAIGRTTATLMPQCQYRNCIFILAHMRCGSTALSNILCSRPDVNGYGEAHIRYKSREALGRLVVNQALRGGWAPGSKYLFDKLLHSRHDAEAPPAFFQARAIFVARRPKPAIRSIRKLYDGLGRDEYGTDSAAAAYYVERVNRLVELWKDFPADRRVGLTHSDLIGDPEAQLARISSALSLHPPLENRYESPSASRKGGGGDPTASGKFTRIEKRADDLARDEAIDLDIPPELEAAVTQAYERFVTTVSGT</sequence>
<dbReference type="RefSeq" id="WP_092424611.1">
    <property type="nucleotide sequence ID" value="NZ_FNCL01000005.1"/>
</dbReference>
<dbReference type="EMBL" id="FOZW01000005">
    <property type="protein sequence ID" value="SFS83985.1"/>
    <property type="molecule type" value="Genomic_DNA"/>
</dbReference>
<dbReference type="Gene3D" id="3.40.50.300">
    <property type="entry name" value="P-loop containing nucleotide triphosphate hydrolases"/>
    <property type="match status" value="1"/>
</dbReference>
<feature type="region of interest" description="Disordered" evidence="1">
    <location>
        <begin position="190"/>
        <end position="219"/>
    </location>
</feature>
<evidence type="ECO:0000256" key="1">
    <source>
        <dbReference type="SAM" id="MobiDB-lite"/>
    </source>
</evidence>
<dbReference type="STRING" id="311180.SAMN04488050_105288"/>
<protein>
    <submittedName>
        <fullName evidence="2">Sulfotransferase family protein</fullName>
    </submittedName>
</protein>
<dbReference type="Proteomes" id="UP000199392">
    <property type="component" value="Unassembled WGS sequence"/>
</dbReference>
<keyword evidence="3" id="KW-1185">Reference proteome</keyword>
<proteinExistence type="predicted"/>
<dbReference type="InterPro" id="IPR027417">
    <property type="entry name" value="P-loop_NTPase"/>
</dbReference>